<evidence type="ECO:0000256" key="5">
    <source>
        <dbReference type="ARBA" id="ARBA00023306"/>
    </source>
</evidence>
<dbReference type="GO" id="GO:0000785">
    <property type="term" value="C:chromatin"/>
    <property type="evidence" value="ECO:0007669"/>
    <property type="project" value="TreeGrafter"/>
</dbReference>
<dbReference type="GO" id="GO:0051301">
    <property type="term" value="P:cell division"/>
    <property type="evidence" value="ECO:0007669"/>
    <property type="project" value="UniProtKB-KW"/>
</dbReference>
<feature type="region of interest" description="Disordered" evidence="7">
    <location>
        <begin position="300"/>
        <end position="323"/>
    </location>
</feature>
<dbReference type="PANTHER" id="PTHR12663">
    <property type="entry name" value="ANDROGEN INDUCED INHIBITOR OF PROLIFERATION AS3 / PDS5-RELATED"/>
    <property type="match status" value="1"/>
</dbReference>
<evidence type="ECO:0000256" key="1">
    <source>
        <dbReference type="ARBA" id="ARBA00004123"/>
    </source>
</evidence>
<keyword evidence="3" id="KW-0498">Mitosis</keyword>
<feature type="region of interest" description="Disordered" evidence="7">
    <location>
        <begin position="1"/>
        <end position="21"/>
    </location>
</feature>
<feature type="region of interest" description="Disordered" evidence="7">
    <location>
        <begin position="1282"/>
        <end position="1540"/>
    </location>
</feature>
<feature type="compositionally biased region" description="Low complexity" evidence="7">
    <location>
        <begin position="1519"/>
        <end position="1533"/>
    </location>
</feature>
<keyword evidence="6" id="KW-0175">Coiled coil</keyword>
<feature type="compositionally biased region" description="Polar residues" evidence="7">
    <location>
        <begin position="605"/>
        <end position="622"/>
    </location>
</feature>
<evidence type="ECO:0000256" key="7">
    <source>
        <dbReference type="SAM" id="MobiDB-lite"/>
    </source>
</evidence>
<evidence type="ECO:0000256" key="6">
    <source>
        <dbReference type="SAM" id="Coils"/>
    </source>
</evidence>
<dbReference type="CDD" id="cd19953">
    <property type="entry name" value="PDS5"/>
    <property type="match status" value="1"/>
</dbReference>
<gene>
    <name evidence="8" type="ORF">M011DRAFT_114758</name>
</gene>
<feature type="compositionally biased region" description="Basic and acidic residues" evidence="7">
    <location>
        <begin position="1298"/>
        <end position="1313"/>
    </location>
</feature>
<dbReference type="PANTHER" id="PTHR12663:SF0">
    <property type="entry name" value="PRECOCIOUS DISSOCIATION OF SISTERS 5, ISOFORM A"/>
    <property type="match status" value="1"/>
</dbReference>
<comment type="subcellular location">
    <subcellularLocation>
        <location evidence="1">Nucleus</location>
    </subcellularLocation>
</comment>
<feature type="region of interest" description="Disordered" evidence="7">
    <location>
        <begin position="603"/>
        <end position="622"/>
    </location>
</feature>
<evidence type="ECO:0000313" key="8">
    <source>
        <dbReference type="EMBL" id="KAF2751452.1"/>
    </source>
</evidence>
<keyword evidence="2" id="KW-0132">Cell division</keyword>
<dbReference type="SUPFAM" id="SSF48371">
    <property type="entry name" value="ARM repeat"/>
    <property type="match status" value="1"/>
</dbReference>
<feature type="compositionally biased region" description="Acidic residues" evidence="7">
    <location>
        <begin position="1361"/>
        <end position="1448"/>
    </location>
</feature>
<evidence type="ECO:0000256" key="2">
    <source>
        <dbReference type="ARBA" id="ARBA00022618"/>
    </source>
</evidence>
<keyword evidence="9" id="KW-1185">Reference proteome</keyword>
<dbReference type="GO" id="GO:0007064">
    <property type="term" value="P:mitotic sister chromatid cohesion"/>
    <property type="evidence" value="ECO:0007669"/>
    <property type="project" value="InterPro"/>
</dbReference>
<dbReference type="OrthoDB" id="200660at2759"/>
<evidence type="ECO:0000313" key="9">
    <source>
        <dbReference type="Proteomes" id="UP000799440"/>
    </source>
</evidence>
<reference evidence="8" key="1">
    <citation type="journal article" date="2020" name="Stud. Mycol.">
        <title>101 Dothideomycetes genomes: a test case for predicting lifestyles and emergence of pathogens.</title>
        <authorList>
            <person name="Haridas S."/>
            <person name="Albert R."/>
            <person name="Binder M."/>
            <person name="Bloem J."/>
            <person name="Labutti K."/>
            <person name="Salamov A."/>
            <person name="Andreopoulos B."/>
            <person name="Baker S."/>
            <person name="Barry K."/>
            <person name="Bills G."/>
            <person name="Bluhm B."/>
            <person name="Cannon C."/>
            <person name="Castanera R."/>
            <person name="Culley D."/>
            <person name="Daum C."/>
            <person name="Ezra D."/>
            <person name="Gonzalez J."/>
            <person name="Henrissat B."/>
            <person name="Kuo A."/>
            <person name="Liang C."/>
            <person name="Lipzen A."/>
            <person name="Lutzoni F."/>
            <person name="Magnuson J."/>
            <person name="Mondo S."/>
            <person name="Nolan M."/>
            <person name="Ohm R."/>
            <person name="Pangilinan J."/>
            <person name="Park H.-J."/>
            <person name="Ramirez L."/>
            <person name="Alfaro M."/>
            <person name="Sun H."/>
            <person name="Tritt A."/>
            <person name="Yoshinaga Y."/>
            <person name="Zwiers L.-H."/>
            <person name="Turgeon B."/>
            <person name="Goodwin S."/>
            <person name="Spatafora J."/>
            <person name="Crous P."/>
            <person name="Grigoriev I."/>
        </authorList>
    </citation>
    <scope>NUCLEOTIDE SEQUENCE</scope>
    <source>
        <strain evidence="8">CBS 119925</strain>
    </source>
</reference>
<sequence>MASRSRRSAATEVVEEEEEEQGTVRKLRFKQSLVGRPGKPIGVGDLLARLKALCEELRSLEQEEADRESLEPVAKDLAQHSLLQHKDVGVRAWTACCLVDMFRLCAPDAPYTAAQLKEIFTLIIVKIFPLLADPSNPYNAQHLYVLKCLAEVKSIVLLTDIPSTAQLTTNLFRTCFDVLSGPSKAANGEELSKNVEHHMTALLFLLIDEAPSLSSDIVDIIVAQFLWADPISLGSTKGKKNAPVDAKQSTLLRKEAPPAYNMAKNICNACSDKMARSVGIYFSSVIVDFAELGPLSKRSRHRASSAAADSEDDMAKGPSEDDINDANKAHRLLRELWRCAPSVLQDIIPHLQEELGTENVVLRQMATETFGDMIAGIGAAGPPPLPDMNPAAYPSQSLSFPEPRPYNFLTTPTSPNSFSAQYPGAYHSFLQRKNDKSPVIRAAWATGVGRILMTSAGGVGLESDEEQNLLESFAETLIDSDERVRLAAIRAVGHFEFRDIVDKLGRNGGMSEPGSILSNLADRVKDKRSIIHSESMKLLSKIWGVAEGAIADGDERITRLLGAIPSRILETCYVNDLEINVQVDLALYDALLPLGYPPMKPKAATNGNSQVVKDSQTQSSDRAYTEADLDKIRARRQLVLVHSLDERAKKVFFAKQSNQAKGAVFMEHFLKVCEDYNGGVMGKGAKEIKAKLEGLIHYYAKTLPDSSRVVADLWKFADAHDRRNYQLIRFCMAPESEYRKVFRSIKELRKRLEDGQGTSSLLETLTPLVYRVSLLCYNKSHLPAIIEYSRIDDDGGLGSTAHEVLKEISTHHPKVFSSHVKELCKALETDAPTSNAPNSPGAVQDLKACAGFVKKFPAGLPINAKEGRMLSHSLVNYALYGSPPEAAKYAVTIIMNSDNKKEIRAKEILVKSIKNFEYGCSHFLTKLAAISQIVLLAPDECEDDNDEIIGLAVSHVLLKPHAASSEADSEWMNTPDEDMVARKWALRILVNRLRSYPEKEDIEGVARPIYTMLNKLVKEFGESSKKRNTPLAHRNLQRLVASQFLLKLSCTSRLDGLLAPTDFNELALVTHDPHAEVRTGFVTRLLKYLGQNRLPRRFYTILFMCAHEPTTALRERVATWIRARRAFFESRKEVVFEPIFARLLSVLAHHPDFDTDDDEWPQIMSKYILFYLKCVATSDNLPLIYQMAQRVKGVADGITSSEDADQKLYILSDLAQSLIRYWEEQNGWSMQAYPGKLKLPAAIFRPLESHDRAQEIADNIWISEEVVEQLEPLVRSALRTKKRRATDLVERPRKKTRADKGAKKEKVKVERPMKTPKARKKKTDDSDVEEGADKSSPAPESRGPRRKSGRQSMAKSYVEVSSDEEEDAEGGAQEDEQMDDDDKEPASEGDNDVAMAEAEDEVEKEAEVNGDDPEQAIQSEQEEVADEDAELEPEEEQEEQEAASEAESEPSPAKRPSPKQTGKTIRGRGAKKPDPAPASDSPSSSRKTRTSTTSNKASSTGTSKTLTPAKPTKAKAKAKANASPKDAPSSGLRRSGRSRA</sequence>
<dbReference type="Pfam" id="PF20168">
    <property type="entry name" value="PDS5"/>
    <property type="match status" value="1"/>
</dbReference>
<feature type="compositionally biased region" description="Basic and acidic residues" evidence="7">
    <location>
        <begin position="313"/>
        <end position="323"/>
    </location>
</feature>
<keyword evidence="4" id="KW-0539">Nucleus</keyword>
<feature type="compositionally biased region" description="Low complexity" evidence="7">
    <location>
        <begin position="1477"/>
        <end position="1511"/>
    </location>
</feature>
<evidence type="ECO:0000256" key="3">
    <source>
        <dbReference type="ARBA" id="ARBA00022776"/>
    </source>
</evidence>
<accession>A0A6A6VLG1</accession>
<protein>
    <recommendedName>
        <fullName evidence="10">Sister chromatid cohesion and DNA repair protein</fullName>
    </recommendedName>
</protein>
<proteinExistence type="predicted"/>
<dbReference type="EMBL" id="MU006562">
    <property type="protein sequence ID" value="KAF2751452.1"/>
    <property type="molecule type" value="Genomic_DNA"/>
</dbReference>
<dbReference type="InterPro" id="IPR039776">
    <property type="entry name" value="Pds5"/>
</dbReference>
<keyword evidence="5" id="KW-0131">Cell cycle</keyword>
<feature type="coiled-coil region" evidence="6">
    <location>
        <begin position="43"/>
        <end position="70"/>
    </location>
</feature>
<dbReference type="GO" id="GO:0006281">
    <property type="term" value="P:DNA repair"/>
    <property type="evidence" value="ECO:0007669"/>
    <property type="project" value="TreeGrafter"/>
</dbReference>
<dbReference type="GO" id="GO:0005634">
    <property type="term" value="C:nucleus"/>
    <property type="evidence" value="ECO:0007669"/>
    <property type="project" value="UniProtKB-SubCell"/>
</dbReference>
<dbReference type="InterPro" id="IPR011989">
    <property type="entry name" value="ARM-like"/>
</dbReference>
<name>A0A6A6VLG1_9PLEO</name>
<evidence type="ECO:0000256" key="4">
    <source>
        <dbReference type="ARBA" id="ARBA00023242"/>
    </source>
</evidence>
<organism evidence="8 9">
    <name type="scientific">Sporormia fimetaria CBS 119925</name>
    <dbReference type="NCBI Taxonomy" id="1340428"/>
    <lineage>
        <taxon>Eukaryota</taxon>
        <taxon>Fungi</taxon>
        <taxon>Dikarya</taxon>
        <taxon>Ascomycota</taxon>
        <taxon>Pezizomycotina</taxon>
        <taxon>Dothideomycetes</taxon>
        <taxon>Pleosporomycetidae</taxon>
        <taxon>Pleosporales</taxon>
        <taxon>Sporormiaceae</taxon>
        <taxon>Sporormia</taxon>
    </lineage>
</organism>
<dbReference type="Proteomes" id="UP000799440">
    <property type="component" value="Unassembled WGS sequence"/>
</dbReference>
<evidence type="ECO:0008006" key="10">
    <source>
        <dbReference type="Google" id="ProtNLM"/>
    </source>
</evidence>
<dbReference type="InterPro" id="IPR016024">
    <property type="entry name" value="ARM-type_fold"/>
</dbReference>
<dbReference type="Gene3D" id="1.25.10.10">
    <property type="entry name" value="Leucine-rich Repeat Variant"/>
    <property type="match status" value="1"/>
</dbReference>